<dbReference type="InterPro" id="IPR029068">
    <property type="entry name" value="Glyas_Bleomycin-R_OHBP_Dase"/>
</dbReference>
<dbReference type="PROSITE" id="PS51819">
    <property type="entry name" value="VOC"/>
    <property type="match status" value="1"/>
</dbReference>
<feature type="domain" description="VOC" evidence="2">
    <location>
        <begin position="178"/>
        <end position="292"/>
    </location>
</feature>
<dbReference type="InterPro" id="IPR004360">
    <property type="entry name" value="Glyas_Fos-R_dOase_dom"/>
</dbReference>
<sequence>MPLHRLNQITVAVPDVAATGAYYTDFGLSAAPGDTGTPAGTGGTGTPDGTAASGGAAPPLAEPTTGAATYATADGGAQLVLVPGHRRRLLEIRVGADDPDDIDAIAFRLARLDIPATRVPGGIRAQDPGTEAAVVVEVTARVTQRATPTPPYNAPGDAPRLDSRAPGVLRETPVRPRKLGHVVVGSTDQEGSQRFFTEGLGFRTSDTVPGLAAFMRCSTDHHNVLVQQAPIAFLHHTAWEVDDVDEVGRGASAMLEGHPERHVWGLGRHHIGSNFFWYLRDPAGNFSEYYSDLDCIVDEALWKPETLEGMRGLYNWGPPPPPSFLAPDDLADLMTGSHGAGA</sequence>
<dbReference type="InterPro" id="IPR037523">
    <property type="entry name" value="VOC_core"/>
</dbReference>
<feature type="region of interest" description="Disordered" evidence="1">
    <location>
        <begin position="34"/>
        <end position="60"/>
    </location>
</feature>
<evidence type="ECO:0000256" key="1">
    <source>
        <dbReference type="SAM" id="MobiDB-lite"/>
    </source>
</evidence>
<protein>
    <submittedName>
        <fullName evidence="3">VOC family protein</fullName>
    </submittedName>
</protein>
<dbReference type="RefSeq" id="WP_358347872.1">
    <property type="nucleotide sequence ID" value="NZ_JBEZFP010000003.1"/>
</dbReference>
<evidence type="ECO:0000259" key="2">
    <source>
        <dbReference type="PROSITE" id="PS51819"/>
    </source>
</evidence>
<organism evidence="3 4">
    <name type="scientific">Streptodolium elevatio</name>
    <dbReference type="NCBI Taxonomy" id="3157996"/>
    <lineage>
        <taxon>Bacteria</taxon>
        <taxon>Bacillati</taxon>
        <taxon>Actinomycetota</taxon>
        <taxon>Actinomycetes</taxon>
        <taxon>Kitasatosporales</taxon>
        <taxon>Streptomycetaceae</taxon>
        <taxon>Streptodolium</taxon>
    </lineage>
</organism>
<evidence type="ECO:0000313" key="4">
    <source>
        <dbReference type="Proteomes" id="UP001551482"/>
    </source>
</evidence>
<reference evidence="3 4" key="1">
    <citation type="submission" date="2024-06" db="EMBL/GenBank/DDBJ databases">
        <title>The Natural Products Discovery Center: Release of the First 8490 Sequenced Strains for Exploring Actinobacteria Biosynthetic Diversity.</title>
        <authorList>
            <person name="Kalkreuter E."/>
            <person name="Kautsar S.A."/>
            <person name="Yang D."/>
            <person name="Bader C.D."/>
            <person name="Teijaro C.N."/>
            <person name="Fluegel L."/>
            <person name="Davis C.M."/>
            <person name="Simpson J.R."/>
            <person name="Lauterbach L."/>
            <person name="Steele A.D."/>
            <person name="Gui C."/>
            <person name="Meng S."/>
            <person name="Li G."/>
            <person name="Viehrig K."/>
            <person name="Ye F."/>
            <person name="Su P."/>
            <person name="Kiefer A.F."/>
            <person name="Nichols A."/>
            <person name="Cepeda A.J."/>
            <person name="Yan W."/>
            <person name="Fan B."/>
            <person name="Jiang Y."/>
            <person name="Adhikari A."/>
            <person name="Zheng C.-J."/>
            <person name="Schuster L."/>
            <person name="Cowan T.M."/>
            <person name="Smanski M.J."/>
            <person name="Chevrette M.G."/>
            <person name="De Carvalho L.P.S."/>
            <person name="Shen B."/>
        </authorList>
    </citation>
    <scope>NUCLEOTIDE SEQUENCE [LARGE SCALE GENOMIC DNA]</scope>
    <source>
        <strain evidence="3 4">NPDC048946</strain>
    </source>
</reference>
<keyword evidence="4" id="KW-1185">Reference proteome</keyword>
<evidence type="ECO:0000313" key="3">
    <source>
        <dbReference type="EMBL" id="MEU8132294.1"/>
    </source>
</evidence>
<dbReference type="EMBL" id="JBEZFP010000003">
    <property type="protein sequence ID" value="MEU8132294.1"/>
    <property type="molecule type" value="Genomic_DNA"/>
</dbReference>
<name>A0ABV3DAT6_9ACTN</name>
<dbReference type="Pfam" id="PF00903">
    <property type="entry name" value="Glyoxalase"/>
    <property type="match status" value="1"/>
</dbReference>
<gene>
    <name evidence="3" type="ORF">AB0C36_02170</name>
</gene>
<feature type="region of interest" description="Disordered" evidence="1">
    <location>
        <begin position="144"/>
        <end position="164"/>
    </location>
</feature>
<dbReference type="Gene3D" id="3.10.180.10">
    <property type="entry name" value="2,3-Dihydroxybiphenyl 1,2-Dioxygenase, domain 1"/>
    <property type="match status" value="2"/>
</dbReference>
<proteinExistence type="predicted"/>
<feature type="compositionally biased region" description="Low complexity" evidence="1">
    <location>
        <begin position="47"/>
        <end position="60"/>
    </location>
</feature>
<dbReference type="Proteomes" id="UP001551482">
    <property type="component" value="Unassembled WGS sequence"/>
</dbReference>
<accession>A0ABV3DAT6</accession>
<dbReference type="SUPFAM" id="SSF54593">
    <property type="entry name" value="Glyoxalase/Bleomycin resistance protein/Dihydroxybiphenyl dioxygenase"/>
    <property type="match status" value="2"/>
</dbReference>
<comment type="caution">
    <text evidence="3">The sequence shown here is derived from an EMBL/GenBank/DDBJ whole genome shotgun (WGS) entry which is preliminary data.</text>
</comment>